<dbReference type="EMBL" id="SNRY01001605">
    <property type="protein sequence ID" value="KAA6329722.1"/>
    <property type="molecule type" value="Genomic_DNA"/>
</dbReference>
<dbReference type="Gene3D" id="2.60.120.200">
    <property type="match status" value="1"/>
</dbReference>
<dbReference type="Pfam" id="PF04616">
    <property type="entry name" value="Glyco_hydro_43"/>
    <property type="match status" value="1"/>
</dbReference>
<feature type="domain" description="GH16" evidence="4">
    <location>
        <begin position="369"/>
        <end position="649"/>
    </location>
</feature>
<evidence type="ECO:0000259" key="4">
    <source>
        <dbReference type="PROSITE" id="PS51762"/>
    </source>
</evidence>
<dbReference type="CDD" id="cd08023">
    <property type="entry name" value="GH16_laminarinase_like"/>
    <property type="match status" value="1"/>
</dbReference>
<keyword evidence="2 5" id="KW-0378">Hydrolase</keyword>
<dbReference type="InterPro" id="IPR013320">
    <property type="entry name" value="ConA-like_dom_sf"/>
</dbReference>
<dbReference type="SUPFAM" id="SSF75005">
    <property type="entry name" value="Arabinanase/levansucrase/invertase"/>
    <property type="match status" value="1"/>
</dbReference>
<dbReference type="GO" id="GO:0005975">
    <property type="term" value="P:carbohydrate metabolic process"/>
    <property type="evidence" value="ECO:0007669"/>
    <property type="project" value="InterPro"/>
</dbReference>
<reference evidence="5" key="1">
    <citation type="submission" date="2019-03" db="EMBL/GenBank/DDBJ databases">
        <title>Single cell metagenomics reveals metabolic interactions within the superorganism composed of flagellate Streblomastix strix and complex community of Bacteroidetes bacteria on its surface.</title>
        <authorList>
            <person name="Treitli S.C."/>
            <person name="Kolisko M."/>
            <person name="Husnik F."/>
            <person name="Keeling P."/>
            <person name="Hampl V."/>
        </authorList>
    </citation>
    <scope>NUCLEOTIDE SEQUENCE</scope>
    <source>
        <strain evidence="5">STM</strain>
    </source>
</reference>
<comment type="caution">
    <text evidence="5">The sequence shown here is derived from an EMBL/GenBank/DDBJ whole genome shotgun (WGS) entry which is preliminary data.</text>
</comment>
<proteinExistence type="inferred from homology"/>
<evidence type="ECO:0000256" key="3">
    <source>
        <dbReference type="ARBA" id="ARBA00023295"/>
    </source>
</evidence>
<name>A0A5J4R7N5_9ZZZZ</name>
<dbReference type="SUPFAM" id="SSF49899">
    <property type="entry name" value="Concanavalin A-like lectins/glucanases"/>
    <property type="match status" value="1"/>
</dbReference>
<dbReference type="PANTHER" id="PTHR22925:SF3">
    <property type="entry name" value="GLYCOSYL HYDROLASE FAMILY PROTEIN 43"/>
    <property type="match status" value="1"/>
</dbReference>
<evidence type="ECO:0000256" key="2">
    <source>
        <dbReference type="ARBA" id="ARBA00022801"/>
    </source>
</evidence>
<dbReference type="EC" id="3.2.1.73" evidence="5"/>
<dbReference type="CDD" id="cd18825">
    <property type="entry name" value="GH43_CtGH43-like"/>
    <property type="match status" value="1"/>
</dbReference>
<dbReference type="GO" id="GO:0042972">
    <property type="term" value="F:licheninase activity"/>
    <property type="evidence" value="ECO:0007669"/>
    <property type="project" value="UniProtKB-EC"/>
</dbReference>
<dbReference type="PROSITE" id="PS51762">
    <property type="entry name" value="GH16_2"/>
    <property type="match status" value="1"/>
</dbReference>
<sequence>MKTIFLSILFLQSLLTLSGKAAPPINAIYPGAILSDDRGIHVNAHGGGILYYEGKYYWFGEHKGEKSNSAWVGVTCYSSDDLYNWKYESVALPVVKDNSNSDIVEGCILERPKVIYNKKTKQFVMFFHLELKGKGYEAARVGLAVSDKIAGPYTYLKSYRPCAGSWPMNMTEEQRNATAKVSDFEKWWTDEWRQATVNGMFVRRDFTGGQMSRDMTLYVDDDGKAYHIYASEENLTIQLAELSDDYLSHTGKYVRIAPTGHNEAPAIFKKDGHYCLITSGCTGWNPNAARLFTSDSIWGPWTEHPNPCIGMDAGLTFHSQSTYIQPVIGKKDAFIFMADRWTPKDPINGRYIWLPIQFENGLPVLKWMDTWDISVFEQLSADLTNPKEISGYHLVWNDEFNNEGKPDSNAWSYEYGFVRNEEYQWYQPENAYCHNGVLTIVGKNEQISNPNYIEGSNDWQKKRPYAEYSASCIKTTGKKEFQYGRFEIRAKIPTAAGSWPAIWTLGKSMPWPSSGEIDIMEYYRINGIPHILANTAWGTDNRGNAKWDSVTIPFSEFTDKDPYWADKFHIWRMDWDKEAIRLYLDDQLLNETLLKDTQNGSIGNYINPFHQPHYILLNLAIGGNCGGTPDDSAFPLNYVIDYVRVYQKL</sequence>
<dbReference type="PANTHER" id="PTHR22925">
    <property type="entry name" value="GLYCOSYL HYDROLASE 43 FAMILY MEMBER"/>
    <property type="match status" value="1"/>
</dbReference>
<dbReference type="Gene3D" id="2.115.10.20">
    <property type="entry name" value="Glycosyl hydrolase domain, family 43"/>
    <property type="match status" value="1"/>
</dbReference>
<evidence type="ECO:0000256" key="1">
    <source>
        <dbReference type="ARBA" id="ARBA00009865"/>
    </source>
</evidence>
<dbReference type="Pfam" id="PF00722">
    <property type="entry name" value="Glyco_hydro_16"/>
    <property type="match status" value="1"/>
</dbReference>
<gene>
    <name evidence="5" type="ORF">EZS27_021498</name>
</gene>
<dbReference type="AlphaFoldDB" id="A0A5J4R7N5"/>
<accession>A0A5J4R7N5</accession>
<protein>
    <submittedName>
        <fullName evidence="5">Beta-glucanase</fullName>
        <ecNumber evidence="5">3.2.1.73</ecNumber>
    </submittedName>
</protein>
<comment type="similarity">
    <text evidence="1">Belongs to the glycosyl hydrolase 43 family.</text>
</comment>
<dbReference type="InterPro" id="IPR000757">
    <property type="entry name" value="Beta-glucanase-like"/>
</dbReference>
<evidence type="ECO:0000313" key="5">
    <source>
        <dbReference type="EMBL" id="KAA6329722.1"/>
    </source>
</evidence>
<dbReference type="InterPro" id="IPR006710">
    <property type="entry name" value="Glyco_hydro_43"/>
</dbReference>
<organism evidence="5">
    <name type="scientific">termite gut metagenome</name>
    <dbReference type="NCBI Taxonomy" id="433724"/>
    <lineage>
        <taxon>unclassified sequences</taxon>
        <taxon>metagenomes</taxon>
        <taxon>organismal metagenomes</taxon>
    </lineage>
</organism>
<keyword evidence="3 5" id="KW-0326">Glycosidase</keyword>
<dbReference type="InterPro" id="IPR023296">
    <property type="entry name" value="Glyco_hydro_beta-prop_sf"/>
</dbReference>